<dbReference type="Proteomes" id="UP001634413">
    <property type="component" value="Unassembled WGS sequence"/>
</dbReference>
<reference evidence="1 2" key="1">
    <citation type="journal article" date="2024" name="Anaerobe">
        <title>The identification of Finegoldia dalianensis sp. nov., isolated from the pus of a patient with skin abscess and genomic analysis of the strains belonging to Finegoldia genus.</title>
        <authorList>
            <person name="Li Y."/>
            <person name="Wang Y."/>
            <person name="Xiao D."/>
            <person name="Wang J."/>
            <person name="Jin D."/>
        </authorList>
    </citation>
    <scope>NUCLEOTIDE SEQUENCE [LARGE SCALE GENOMIC DNA]</scope>
    <source>
        <strain evidence="1 2">LY240594</strain>
    </source>
</reference>
<evidence type="ECO:0000313" key="1">
    <source>
        <dbReference type="EMBL" id="MFN2102915.1"/>
    </source>
</evidence>
<proteinExistence type="predicted"/>
<dbReference type="RefSeq" id="WP_412702055.1">
    <property type="nucleotide sequence ID" value="NZ_JBDLBQ010000007.1"/>
</dbReference>
<sequence length="134" mass="15711">MEDLKQLQINEAIKRMSLIKIYTETIREFKEEGTISKSIRGGLYWIDNDDEKRVQEFEEKYNAVVYSIIENNTEFGKVQALFYVSDDVDEWNLDVEDLENGISNCYVYNLDCPEFSEFGSIGFRNAFGGLIREY</sequence>
<dbReference type="EMBL" id="JBDLBQ010000007">
    <property type="protein sequence ID" value="MFN2102915.1"/>
    <property type="molecule type" value="Genomic_DNA"/>
</dbReference>
<organism evidence="1 2">
    <name type="scientific">Finegoldia dalianensis</name>
    <dbReference type="NCBI Taxonomy" id="3145239"/>
    <lineage>
        <taxon>Bacteria</taxon>
        <taxon>Bacillati</taxon>
        <taxon>Bacillota</taxon>
        <taxon>Tissierellia</taxon>
        <taxon>Tissierellales</taxon>
        <taxon>Peptoniphilaceae</taxon>
        <taxon>Finegoldia</taxon>
    </lineage>
</organism>
<name>A0ABW9KE14_9FIRM</name>
<protein>
    <submittedName>
        <fullName evidence="1">Uncharacterized protein</fullName>
    </submittedName>
</protein>
<comment type="caution">
    <text evidence="1">The sequence shown here is derived from an EMBL/GenBank/DDBJ whole genome shotgun (WGS) entry which is preliminary data.</text>
</comment>
<accession>A0ABW9KE14</accession>
<gene>
    <name evidence="1" type="ORF">ABDJ34_08370</name>
</gene>
<keyword evidence="2" id="KW-1185">Reference proteome</keyword>
<evidence type="ECO:0000313" key="2">
    <source>
        <dbReference type="Proteomes" id="UP001634413"/>
    </source>
</evidence>